<feature type="transmembrane region" description="Helical" evidence="7">
    <location>
        <begin position="683"/>
        <end position="702"/>
    </location>
</feature>
<feature type="domain" description="ABC transmembrane type-1" evidence="8">
    <location>
        <begin position="455"/>
        <end position="662"/>
    </location>
</feature>
<dbReference type="SUPFAM" id="SSF161098">
    <property type="entry name" value="MetI-like"/>
    <property type="match status" value="2"/>
</dbReference>
<dbReference type="STRING" id="1134406.ADN00_07755"/>
<proteinExistence type="inferred from homology"/>
<evidence type="ECO:0000259" key="8">
    <source>
        <dbReference type="PROSITE" id="PS50928"/>
    </source>
</evidence>
<feature type="transmembrane region" description="Helical" evidence="7">
    <location>
        <begin position="247"/>
        <end position="272"/>
    </location>
</feature>
<feature type="transmembrane region" description="Helical" evidence="7">
    <location>
        <begin position="579"/>
        <end position="604"/>
    </location>
</feature>
<organism evidence="9 10">
    <name type="scientific">Ornatilinea apprima</name>
    <dbReference type="NCBI Taxonomy" id="1134406"/>
    <lineage>
        <taxon>Bacteria</taxon>
        <taxon>Bacillati</taxon>
        <taxon>Chloroflexota</taxon>
        <taxon>Anaerolineae</taxon>
        <taxon>Anaerolineales</taxon>
        <taxon>Anaerolineaceae</taxon>
        <taxon>Ornatilinea</taxon>
    </lineage>
</organism>
<comment type="similarity">
    <text evidence="7">Belongs to the binding-protein-dependent transport system permease family.</text>
</comment>
<comment type="caution">
    <text evidence="9">The sequence shown here is derived from an EMBL/GenBank/DDBJ whole genome shotgun (WGS) entry which is preliminary data.</text>
</comment>
<keyword evidence="4 7" id="KW-0812">Transmembrane</keyword>
<sequence length="1168" mass="126872">MVTSSNDETFHKLALRRAIARRVANSLLVLAGILLLTFLALHLAQQGRQGLPVTVRSAVTETLRQTVDYLTQHPKEYIWHKEIVPAGALIFDLFTKSLGLLLVSMAAATLIGGGLGVRAALARNKAAGPLIVAISILGMSTPSFLLGMLFWVVNVKTAGWLRMDQAPLPPVGFGWDLHLIMPALVLAARPIAQIMQVTYVSLSDVLNQDYMRLAKAKGLSERLQLAHHALKNITIPVLTTLGTSLRFALASLPVVESFFLWEGLGLAILQAFTLDMPTLVADLIVSLGVMFLLINQGLEIVYPLIDARLRKQAAAVEDQLDEAWQPLAAVSVKEALAGVKQSLAGYWNQLTRGWSRKPARAPRAEDVEYARKERKRIARAGVTNLPLVGGSLMILALLGLAIFGAQMTAADPFESHNIMIIEGQVYGPPFEPSSVFAWGSDALGRDIQALVLHGARQTLSLALFAMLARVMLGLAIGMAAGWWRHSWFDQLVSGLINVWAAFPVTVFAMLIILSLGIERGINVFIIAFCVVGWGEIAQFVRGQVIAQKPALYIEAARSVGAGTGQILTNHILPHLIPSVLVMAVMEMGGVLMLLADLGFLNIFLGGGFRVDLFGVGIYHFSDIPEWGSLLANIRNWWRSYPWVAWYPGMMFFFSILAFNVWGEGLRRFLEESRINLNRFMNRYTASAAVGLAVITVVLFRSATPMGMYRSQALEFNAANTLADIEALSSPAFAGRESGTDGNMAAAEFIARRMEEIGLFPAGEKNTYIQALRNPRFHLSQMPRLEILDETGVVSEAFTYREDFVERIDGFNTFGVGAGMVTGVALGEGERVDPVILMDPALYERVLVMREEVFQQVTVNGIVPGVLVVTDDASVMEKKYLSPFFARLNFPVMNISEETAERLLATAGSSLAELDALGATLPPDKYGLTGEGSLVSVSLLPDEEGYHDRYINVIGYIPGIGSDTGARGQGMDSQVIVVSAYFDGLGTGPDGTLYAGANDNASGVASMLEIARVLKEGDYQPKKTIMFVAWSGGERFERLVVDNVMNAKTGFTSLTVEAVMQLSGVGYGTGSEVAIDPESSYRLIALLQEAGERLNIPVTTRGRGPHFGLASFARSGSNTAVSAMVSWDGSDHLAHTVLDTPQIIDVEKIQKVGELMTLAVTMLGREIDY</sequence>
<dbReference type="GO" id="GO:0005886">
    <property type="term" value="C:plasma membrane"/>
    <property type="evidence" value="ECO:0007669"/>
    <property type="project" value="UniProtKB-SubCell"/>
</dbReference>
<dbReference type="SUPFAM" id="SSF53187">
    <property type="entry name" value="Zn-dependent exopeptidases"/>
    <property type="match status" value="1"/>
</dbReference>
<feature type="transmembrane region" description="Helical" evidence="7">
    <location>
        <begin position="284"/>
        <end position="305"/>
    </location>
</feature>
<evidence type="ECO:0000313" key="10">
    <source>
        <dbReference type="Proteomes" id="UP000050417"/>
    </source>
</evidence>
<dbReference type="Gene3D" id="1.10.3720.10">
    <property type="entry name" value="MetI-like"/>
    <property type="match status" value="2"/>
</dbReference>
<feature type="transmembrane region" description="Helical" evidence="7">
    <location>
        <begin position="98"/>
        <end position="117"/>
    </location>
</feature>
<keyword evidence="3" id="KW-1003">Cell membrane</keyword>
<dbReference type="InterPro" id="IPR000515">
    <property type="entry name" value="MetI-like"/>
</dbReference>
<evidence type="ECO:0000256" key="7">
    <source>
        <dbReference type="RuleBase" id="RU363032"/>
    </source>
</evidence>
<feature type="transmembrane region" description="Helical" evidence="7">
    <location>
        <begin position="644"/>
        <end position="662"/>
    </location>
</feature>
<protein>
    <recommendedName>
        <fullName evidence="8">ABC transmembrane type-1 domain-containing protein</fullName>
    </recommendedName>
</protein>
<dbReference type="InterPro" id="IPR007484">
    <property type="entry name" value="Peptidase_M28"/>
</dbReference>
<reference evidence="9 10" key="1">
    <citation type="submission" date="2015-07" db="EMBL/GenBank/DDBJ databases">
        <title>Genome sequence of Ornatilinea apprima DSM 23815.</title>
        <authorList>
            <person name="Hemp J."/>
            <person name="Ward L.M."/>
            <person name="Pace L.A."/>
            <person name="Fischer W.W."/>
        </authorList>
    </citation>
    <scope>NUCLEOTIDE SEQUENCE [LARGE SCALE GENOMIC DNA]</scope>
    <source>
        <strain evidence="9 10">P3M-1</strain>
    </source>
</reference>
<feature type="transmembrane region" description="Helical" evidence="7">
    <location>
        <begin position="521"/>
        <end position="540"/>
    </location>
</feature>
<evidence type="ECO:0000256" key="3">
    <source>
        <dbReference type="ARBA" id="ARBA00022475"/>
    </source>
</evidence>
<feature type="transmembrane region" description="Helical" evidence="7">
    <location>
        <begin position="495"/>
        <end position="515"/>
    </location>
</feature>
<accession>A0A0P6XTC8</accession>
<evidence type="ECO:0000256" key="5">
    <source>
        <dbReference type="ARBA" id="ARBA00022989"/>
    </source>
</evidence>
<feature type="transmembrane region" description="Helical" evidence="7">
    <location>
        <begin position="23"/>
        <end position="44"/>
    </location>
</feature>
<gene>
    <name evidence="9" type="ORF">ADN00_07755</name>
</gene>
<dbReference type="GO" id="GO:0055085">
    <property type="term" value="P:transmembrane transport"/>
    <property type="evidence" value="ECO:0007669"/>
    <property type="project" value="InterPro"/>
</dbReference>
<evidence type="ECO:0000256" key="6">
    <source>
        <dbReference type="ARBA" id="ARBA00023136"/>
    </source>
</evidence>
<dbReference type="InterPro" id="IPR035906">
    <property type="entry name" value="MetI-like_sf"/>
</dbReference>
<keyword evidence="2 7" id="KW-0813">Transport</keyword>
<dbReference type="Pfam" id="PF04389">
    <property type="entry name" value="Peptidase_M28"/>
    <property type="match status" value="1"/>
</dbReference>
<dbReference type="EMBL" id="LGCL01000019">
    <property type="protein sequence ID" value="KPL78336.1"/>
    <property type="molecule type" value="Genomic_DNA"/>
</dbReference>
<keyword evidence="5 7" id="KW-1133">Transmembrane helix</keyword>
<dbReference type="Gene3D" id="3.40.630.10">
    <property type="entry name" value="Zn peptidases"/>
    <property type="match status" value="1"/>
</dbReference>
<dbReference type="AlphaFoldDB" id="A0A0P6XTC8"/>
<comment type="subcellular location">
    <subcellularLocation>
        <location evidence="1 7">Cell membrane</location>
        <topology evidence="1 7">Multi-pass membrane protein</topology>
    </subcellularLocation>
</comment>
<feature type="transmembrane region" description="Helical" evidence="7">
    <location>
        <begin position="173"/>
        <end position="192"/>
    </location>
</feature>
<name>A0A0P6XTC8_9CHLR</name>
<feature type="transmembrane region" description="Helical" evidence="7">
    <location>
        <begin position="129"/>
        <end position="153"/>
    </location>
</feature>
<dbReference type="Proteomes" id="UP000050417">
    <property type="component" value="Unassembled WGS sequence"/>
</dbReference>
<dbReference type="PANTHER" id="PTHR30465">
    <property type="entry name" value="INNER MEMBRANE ABC TRANSPORTER"/>
    <property type="match status" value="1"/>
</dbReference>
<dbReference type="CDD" id="cd06261">
    <property type="entry name" value="TM_PBP2"/>
    <property type="match status" value="2"/>
</dbReference>
<evidence type="ECO:0000256" key="4">
    <source>
        <dbReference type="ARBA" id="ARBA00022692"/>
    </source>
</evidence>
<dbReference type="Pfam" id="PF00528">
    <property type="entry name" value="BPD_transp_1"/>
    <property type="match status" value="2"/>
</dbReference>
<keyword evidence="6 7" id="KW-0472">Membrane</keyword>
<evidence type="ECO:0000256" key="1">
    <source>
        <dbReference type="ARBA" id="ARBA00004651"/>
    </source>
</evidence>
<feature type="transmembrane region" description="Helical" evidence="7">
    <location>
        <begin position="461"/>
        <end position="483"/>
    </location>
</feature>
<evidence type="ECO:0000256" key="2">
    <source>
        <dbReference type="ARBA" id="ARBA00022448"/>
    </source>
</evidence>
<feature type="transmembrane region" description="Helical" evidence="7">
    <location>
        <begin position="381"/>
        <end position="405"/>
    </location>
</feature>
<feature type="domain" description="ABC transmembrane type-1" evidence="8">
    <location>
        <begin position="94"/>
        <end position="302"/>
    </location>
</feature>
<dbReference type="PROSITE" id="PS50928">
    <property type="entry name" value="ABC_TM1"/>
    <property type="match status" value="2"/>
</dbReference>
<dbReference type="PANTHER" id="PTHR30465:SF0">
    <property type="entry name" value="OLIGOPEPTIDE TRANSPORT SYSTEM PERMEASE PROTEIN APPB"/>
    <property type="match status" value="1"/>
</dbReference>
<evidence type="ECO:0000313" key="9">
    <source>
        <dbReference type="EMBL" id="KPL78336.1"/>
    </source>
</evidence>
<keyword evidence="10" id="KW-1185">Reference proteome</keyword>